<comment type="similarity">
    <text evidence="1">Belongs to the short-chain dehydrogenases/reductases (SDR) family.</text>
</comment>
<dbReference type="AlphaFoldDB" id="A0AAD5XAM6"/>
<dbReference type="EMBL" id="JADGJH010004024">
    <property type="protein sequence ID" value="KAJ3087617.1"/>
    <property type="molecule type" value="Genomic_DNA"/>
</dbReference>
<comment type="caution">
    <text evidence="2">The sequence shown here is derived from an EMBL/GenBank/DDBJ whole genome shotgun (WGS) entry which is preliminary data.</text>
</comment>
<organism evidence="2 3">
    <name type="scientific">Physocladia obscura</name>
    <dbReference type="NCBI Taxonomy" id="109957"/>
    <lineage>
        <taxon>Eukaryota</taxon>
        <taxon>Fungi</taxon>
        <taxon>Fungi incertae sedis</taxon>
        <taxon>Chytridiomycota</taxon>
        <taxon>Chytridiomycota incertae sedis</taxon>
        <taxon>Chytridiomycetes</taxon>
        <taxon>Chytridiales</taxon>
        <taxon>Chytriomycetaceae</taxon>
        <taxon>Physocladia</taxon>
    </lineage>
</organism>
<dbReference type="Gene3D" id="3.40.50.720">
    <property type="entry name" value="NAD(P)-binding Rossmann-like Domain"/>
    <property type="match status" value="2"/>
</dbReference>
<evidence type="ECO:0000313" key="3">
    <source>
        <dbReference type="Proteomes" id="UP001211907"/>
    </source>
</evidence>
<dbReference type="PANTHER" id="PTHR43544">
    <property type="entry name" value="SHORT-CHAIN DEHYDROGENASE/REDUCTASE"/>
    <property type="match status" value="1"/>
</dbReference>
<proteinExistence type="inferred from homology"/>
<dbReference type="SUPFAM" id="SSF51735">
    <property type="entry name" value="NAD(P)-binding Rossmann-fold domains"/>
    <property type="match status" value="1"/>
</dbReference>
<protein>
    <submittedName>
        <fullName evidence="2">Uncharacterized protein</fullName>
    </submittedName>
</protein>
<accession>A0AAD5XAM6</accession>
<dbReference type="GO" id="GO:0005737">
    <property type="term" value="C:cytoplasm"/>
    <property type="evidence" value="ECO:0007669"/>
    <property type="project" value="TreeGrafter"/>
</dbReference>
<gene>
    <name evidence="2" type="ORF">HK100_008315</name>
</gene>
<sequence length="497" mass="54273">MPLKLESLTASGTLAEANRAMELLHKMQAKLGQIASSAKKVIHQEEENSGYHLCYMCAIKCPPQFGGVDGRTPKIPLCKQCESFNASKLEFLPDLSLLPGAVIVTGARIKVGYAVALRLIDANVPLIILTTRFPFLLADALLRDRPKLSENSISERVSTKVHIYGADFRSPNSVANLTNHWATWYPSISMIINNAAQTIRRPAAFYKPIVEIEQQIFRRNDLNLASMVKQLQQDPFQIVQTEAVATISNAFDALLHITDVTESSLFTQLQVLPIDFQPFNTSIFPPVFAVDSTAQRPDPSTGELVQDLRVSNSWTQTFTETHPLEALETLVINAWAPFTILHVLMSRLCADAVVVNVTSRKEGAADRQAKDGGVHTHSNMAKSALEAMTRSVAADIAATTREGVGGVIARGSGVVVCAVDPGWVSTFAVGNGKKNNEAFSLNEEDGSIQVGKMRKIPPLSCEDAAARVLDPLIQKFCGNYVPNGVLFRNYSVVKGWD</sequence>
<evidence type="ECO:0000256" key="1">
    <source>
        <dbReference type="ARBA" id="ARBA00006484"/>
    </source>
</evidence>
<reference evidence="2" key="1">
    <citation type="submission" date="2020-05" db="EMBL/GenBank/DDBJ databases">
        <title>Phylogenomic resolution of chytrid fungi.</title>
        <authorList>
            <person name="Stajich J.E."/>
            <person name="Amses K."/>
            <person name="Simmons R."/>
            <person name="Seto K."/>
            <person name="Myers J."/>
            <person name="Bonds A."/>
            <person name="Quandt C.A."/>
            <person name="Barry K."/>
            <person name="Liu P."/>
            <person name="Grigoriev I."/>
            <person name="Longcore J.E."/>
            <person name="James T.Y."/>
        </authorList>
    </citation>
    <scope>NUCLEOTIDE SEQUENCE</scope>
    <source>
        <strain evidence="2">JEL0513</strain>
    </source>
</reference>
<keyword evidence="3" id="KW-1185">Reference proteome</keyword>
<dbReference type="InterPro" id="IPR051468">
    <property type="entry name" value="Fungal_SecMetab_SDRs"/>
</dbReference>
<dbReference type="GO" id="GO:0016491">
    <property type="term" value="F:oxidoreductase activity"/>
    <property type="evidence" value="ECO:0007669"/>
    <property type="project" value="TreeGrafter"/>
</dbReference>
<dbReference type="InterPro" id="IPR036291">
    <property type="entry name" value="NAD(P)-bd_dom_sf"/>
</dbReference>
<dbReference type="Proteomes" id="UP001211907">
    <property type="component" value="Unassembled WGS sequence"/>
</dbReference>
<evidence type="ECO:0000313" key="2">
    <source>
        <dbReference type="EMBL" id="KAJ3087617.1"/>
    </source>
</evidence>
<dbReference type="PANTHER" id="PTHR43544:SF10">
    <property type="entry name" value="SHORT-CHAIN DEHYDROGENASE_REDUCTASE FAMILY PROTEIN"/>
    <property type="match status" value="1"/>
</dbReference>
<name>A0AAD5XAM6_9FUNG</name>